<keyword evidence="1" id="KW-1133">Transmembrane helix</keyword>
<dbReference type="InterPro" id="IPR012337">
    <property type="entry name" value="RNaseH-like_sf"/>
</dbReference>
<feature type="transmembrane region" description="Helical" evidence="1">
    <location>
        <begin position="240"/>
        <end position="264"/>
    </location>
</feature>
<dbReference type="InParanoid" id="A0A7F5REZ5"/>
<name>A0A7F5REZ5_AGRPL</name>
<protein>
    <submittedName>
        <fullName evidence="4">Piwi-like protein 2</fullName>
    </submittedName>
</protein>
<feature type="domain" description="Piwi" evidence="2">
    <location>
        <begin position="59"/>
        <end position="217"/>
    </location>
</feature>
<dbReference type="SUPFAM" id="SSF53098">
    <property type="entry name" value="Ribonuclease H-like"/>
    <property type="match status" value="1"/>
</dbReference>
<dbReference type="InterPro" id="IPR036397">
    <property type="entry name" value="RNaseH_sf"/>
</dbReference>
<proteinExistence type="predicted"/>
<organism evidence="3 4">
    <name type="scientific">Agrilus planipennis</name>
    <name type="common">Emerald ash borer</name>
    <name type="synonym">Agrilus marcopoli</name>
    <dbReference type="NCBI Taxonomy" id="224129"/>
    <lineage>
        <taxon>Eukaryota</taxon>
        <taxon>Metazoa</taxon>
        <taxon>Ecdysozoa</taxon>
        <taxon>Arthropoda</taxon>
        <taxon>Hexapoda</taxon>
        <taxon>Insecta</taxon>
        <taxon>Pterygota</taxon>
        <taxon>Neoptera</taxon>
        <taxon>Endopterygota</taxon>
        <taxon>Coleoptera</taxon>
        <taxon>Polyphaga</taxon>
        <taxon>Elateriformia</taxon>
        <taxon>Buprestoidea</taxon>
        <taxon>Buprestidae</taxon>
        <taxon>Agrilinae</taxon>
        <taxon>Agrilus</taxon>
    </lineage>
</organism>
<dbReference type="PROSITE" id="PS50822">
    <property type="entry name" value="PIWI"/>
    <property type="match status" value="1"/>
</dbReference>
<dbReference type="Proteomes" id="UP000192223">
    <property type="component" value="Unplaced"/>
</dbReference>
<dbReference type="InterPro" id="IPR003165">
    <property type="entry name" value="Piwi"/>
</dbReference>
<dbReference type="GeneID" id="112905745"/>
<accession>A0A7F5REZ5</accession>
<evidence type="ECO:0000313" key="3">
    <source>
        <dbReference type="Proteomes" id="UP000192223"/>
    </source>
</evidence>
<keyword evidence="1" id="KW-0472">Membrane</keyword>
<dbReference type="PANTHER" id="PTHR22891">
    <property type="entry name" value="EUKARYOTIC TRANSLATION INITIATION FACTOR 2C"/>
    <property type="match status" value="1"/>
</dbReference>
<dbReference type="SMART" id="SM00950">
    <property type="entry name" value="Piwi"/>
    <property type="match status" value="1"/>
</dbReference>
<gene>
    <name evidence="4" type="primary">LOC112905745</name>
</gene>
<sequence length="336" mass="38357">MGTVCEVNSSIVFLLSVTIDKVMKWYINVNNPESQELRDDRNSSIYSFNVAVGSADIQAPAFIRPTSRDDRYAAIKRKCCMSTPAAIQVINSRTPSNPQKVRSITQKNCITNKLQIGGTPWMVRLPVKTWMVIGIDVYHSQGNQSVCGFVGSLNENFMRWFSITIFQEREFGNQLKVAFAKLLERFHEINGTFPQKIIIFRDGVGDGQLAHCHDYEVVCYPGRGWNWCPFRTRYRKFDMLFHFIGFGQAIIWFCGYIGDLWAAWCPLQVFSPVCVNKVLSAPRVFGFNNDTTTGMPVFFVFSAVRVRPFIGYALIWINDGEFSLQVHEIWMLCGVS</sequence>
<dbReference type="Pfam" id="PF02171">
    <property type="entry name" value="Piwi"/>
    <property type="match status" value="1"/>
</dbReference>
<dbReference type="GO" id="GO:0003676">
    <property type="term" value="F:nucleic acid binding"/>
    <property type="evidence" value="ECO:0007669"/>
    <property type="project" value="InterPro"/>
</dbReference>
<dbReference type="KEGG" id="apln:112905745"/>
<reference evidence="4" key="1">
    <citation type="submission" date="2025-08" db="UniProtKB">
        <authorList>
            <consortium name="RefSeq"/>
        </authorList>
    </citation>
    <scope>IDENTIFICATION</scope>
    <source>
        <tissue evidence="4">Entire body</tissue>
    </source>
</reference>
<dbReference type="Gene3D" id="3.30.420.10">
    <property type="entry name" value="Ribonuclease H-like superfamily/Ribonuclease H"/>
    <property type="match status" value="1"/>
</dbReference>
<evidence type="ECO:0000259" key="2">
    <source>
        <dbReference type="PROSITE" id="PS50822"/>
    </source>
</evidence>
<dbReference type="OrthoDB" id="445936at2759"/>
<dbReference type="Gene3D" id="3.40.50.2300">
    <property type="match status" value="1"/>
</dbReference>
<keyword evidence="3" id="KW-1185">Reference proteome</keyword>
<keyword evidence="1" id="KW-0812">Transmembrane</keyword>
<dbReference type="AlphaFoldDB" id="A0A7F5REZ5"/>
<evidence type="ECO:0000313" key="4">
    <source>
        <dbReference type="RefSeq" id="XP_025834556.1"/>
    </source>
</evidence>
<evidence type="ECO:0000256" key="1">
    <source>
        <dbReference type="SAM" id="Phobius"/>
    </source>
</evidence>
<dbReference type="RefSeq" id="XP_025834556.1">
    <property type="nucleotide sequence ID" value="XM_025978771.1"/>
</dbReference>